<reference evidence="1 2" key="1">
    <citation type="submission" date="2019-02" db="EMBL/GenBank/DDBJ databases">
        <title>Deep-cultivation of Planctomycetes and their phenomic and genomic characterization uncovers novel biology.</title>
        <authorList>
            <person name="Wiegand S."/>
            <person name="Jogler M."/>
            <person name="Boedeker C."/>
            <person name="Pinto D."/>
            <person name="Vollmers J."/>
            <person name="Rivas-Marin E."/>
            <person name="Kohn T."/>
            <person name="Peeters S.H."/>
            <person name="Heuer A."/>
            <person name="Rast P."/>
            <person name="Oberbeckmann S."/>
            <person name="Bunk B."/>
            <person name="Jeske O."/>
            <person name="Meyerdierks A."/>
            <person name="Storesund J.E."/>
            <person name="Kallscheuer N."/>
            <person name="Luecker S."/>
            <person name="Lage O.M."/>
            <person name="Pohl T."/>
            <person name="Merkel B.J."/>
            <person name="Hornburger P."/>
            <person name="Mueller R.-W."/>
            <person name="Bruemmer F."/>
            <person name="Labrenz M."/>
            <person name="Spormann A.M."/>
            <person name="Op Den Camp H."/>
            <person name="Overmann J."/>
            <person name="Amann R."/>
            <person name="Jetten M.S.M."/>
            <person name="Mascher T."/>
            <person name="Medema M.H."/>
            <person name="Devos D.P."/>
            <person name="Kaster A.-K."/>
            <person name="Ovreas L."/>
            <person name="Rohde M."/>
            <person name="Galperin M.Y."/>
            <person name="Jogler C."/>
        </authorList>
    </citation>
    <scope>NUCLEOTIDE SEQUENCE [LARGE SCALE GENOMIC DNA]</scope>
    <source>
        <strain evidence="1 2">CA13</strain>
    </source>
</reference>
<comment type="caution">
    <text evidence="1">The sequence shown here is derived from an EMBL/GenBank/DDBJ whole genome shotgun (WGS) entry which is preliminary data.</text>
</comment>
<proteinExistence type="predicted"/>
<accession>A0A5C5ZAH9</accession>
<gene>
    <name evidence="1" type="ORF">CA13_58210</name>
</gene>
<dbReference type="EMBL" id="SJPJ01000001">
    <property type="protein sequence ID" value="TWT84344.1"/>
    <property type="molecule type" value="Genomic_DNA"/>
</dbReference>
<evidence type="ECO:0000313" key="2">
    <source>
        <dbReference type="Proteomes" id="UP000315010"/>
    </source>
</evidence>
<dbReference type="AlphaFoldDB" id="A0A5C5ZAH9"/>
<organism evidence="1 2">
    <name type="scientific">Novipirellula herctigrandis</name>
    <dbReference type="NCBI Taxonomy" id="2527986"/>
    <lineage>
        <taxon>Bacteria</taxon>
        <taxon>Pseudomonadati</taxon>
        <taxon>Planctomycetota</taxon>
        <taxon>Planctomycetia</taxon>
        <taxon>Pirellulales</taxon>
        <taxon>Pirellulaceae</taxon>
        <taxon>Novipirellula</taxon>
    </lineage>
</organism>
<keyword evidence="2" id="KW-1185">Reference proteome</keyword>
<evidence type="ECO:0000313" key="1">
    <source>
        <dbReference type="EMBL" id="TWT84344.1"/>
    </source>
</evidence>
<dbReference type="Proteomes" id="UP000315010">
    <property type="component" value="Unassembled WGS sequence"/>
</dbReference>
<name>A0A5C5ZAH9_9BACT</name>
<protein>
    <submittedName>
        <fullName evidence="1">Uncharacterized protein</fullName>
    </submittedName>
</protein>
<sequence>MHVAAKQVATARTTIFCLCDADSGTLDVTTLHALELLPRLFSVRDFPVQLAGHAAGPLQGGEFSSFSDLRTVYALLGPKIVKLASDRPDHVG</sequence>